<accession>M7YLW2</accession>
<evidence type="ECO:0008006" key="7">
    <source>
        <dbReference type="Google" id="ProtNLM"/>
    </source>
</evidence>
<evidence type="ECO:0000256" key="5">
    <source>
        <dbReference type="ARBA" id="ARBA00023136"/>
    </source>
</evidence>
<evidence type="ECO:0000256" key="4">
    <source>
        <dbReference type="ARBA" id="ARBA00022833"/>
    </source>
</evidence>
<sequence>MVITRVAVGLLRALVAGVFWAAGTAVGAAYGLLSAGFVDDYEEDGFMQGTLLGAVAGALVSLDLAGSLLTIWCRCRQDDHRSTGRIKRTVGAVVALTALADPHYSGRGDLVVLSPNQPVITGTKDAVVVVTKDTAGQSTCPHMLPRFPHRRGGERAGRLRACSHVFHVGCIRRPHCPMCRRAVS</sequence>
<dbReference type="PANTHER" id="PTHR46151">
    <property type="entry name" value="NEP1-INTERACTING PROTEIN-LIKE 2"/>
    <property type="match status" value="1"/>
</dbReference>
<proteinExistence type="predicted"/>
<evidence type="ECO:0000256" key="2">
    <source>
        <dbReference type="ARBA" id="ARBA00022723"/>
    </source>
</evidence>
<dbReference type="AlphaFoldDB" id="M7YLW2"/>
<dbReference type="PANTHER" id="PTHR46151:SF22">
    <property type="entry name" value="RING-TYPE DOMAIN-CONTAINING PROTEIN"/>
    <property type="match status" value="1"/>
</dbReference>
<dbReference type="InterPro" id="IPR013083">
    <property type="entry name" value="Znf_RING/FYVE/PHD"/>
</dbReference>
<dbReference type="GO" id="GO:0016020">
    <property type="term" value="C:membrane"/>
    <property type="evidence" value="ECO:0007669"/>
    <property type="project" value="UniProtKB-SubCell"/>
</dbReference>
<dbReference type="GO" id="GO:0008270">
    <property type="term" value="F:zinc ion binding"/>
    <property type="evidence" value="ECO:0007669"/>
    <property type="project" value="UniProtKB-KW"/>
</dbReference>
<dbReference type="SUPFAM" id="SSF57850">
    <property type="entry name" value="RING/U-box"/>
    <property type="match status" value="1"/>
</dbReference>
<reference evidence="6" key="1">
    <citation type="journal article" date="2013" name="Nature">
        <title>Draft genome of the wheat A-genome progenitor Triticum urartu.</title>
        <authorList>
            <person name="Ling H.Q."/>
            <person name="Zhao S."/>
            <person name="Liu D."/>
            <person name="Wang J."/>
            <person name="Sun H."/>
            <person name="Zhang C."/>
            <person name="Fan H."/>
            <person name="Li D."/>
            <person name="Dong L."/>
            <person name="Tao Y."/>
            <person name="Gao C."/>
            <person name="Wu H."/>
            <person name="Li Y."/>
            <person name="Cui Y."/>
            <person name="Guo X."/>
            <person name="Zheng S."/>
            <person name="Wang B."/>
            <person name="Yu K."/>
            <person name="Liang Q."/>
            <person name="Yang W."/>
            <person name="Lou X."/>
            <person name="Chen J."/>
            <person name="Feng M."/>
            <person name="Jian J."/>
            <person name="Zhang X."/>
            <person name="Luo G."/>
            <person name="Jiang Y."/>
            <person name="Liu J."/>
            <person name="Wang Z."/>
            <person name="Sha Y."/>
            <person name="Zhang B."/>
            <person name="Wu H."/>
            <person name="Tang D."/>
            <person name="Shen Q."/>
            <person name="Xue P."/>
            <person name="Zou S."/>
            <person name="Wang X."/>
            <person name="Liu X."/>
            <person name="Wang F."/>
            <person name="Yang Y."/>
            <person name="An X."/>
            <person name="Dong Z."/>
            <person name="Zhang K."/>
            <person name="Zhang X."/>
            <person name="Luo M.C."/>
            <person name="Dvorak J."/>
            <person name="Tong Y."/>
            <person name="Wang J."/>
            <person name="Yang H."/>
            <person name="Li Z."/>
            <person name="Wang D."/>
            <person name="Zhang A."/>
            <person name="Wang J."/>
        </authorList>
    </citation>
    <scope>NUCLEOTIDE SEQUENCE</scope>
</reference>
<evidence type="ECO:0000313" key="6">
    <source>
        <dbReference type="EMBL" id="EMS47896.1"/>
    </source>
</evidence>
<comment type="subcellular location">
    <subcellularLocation>
        <location evidence="1">Membrane</location>
    </subcellularLocation>
</comment>
<keyword evidence="3" id="KW-0863">Zinc-finger</keyword>
<keyword evidence="2" id="KW-0479">Metal-binding</keyword>
<dbReference type="STRING" id="4572.M7YLW2"/>
<organism evidence="6">
    <name type="scientific">Triticum urartu</name>
    <name type="common">Red wild einkorn</name>
    <name type="synonym">Crithodium urartu</name>
    <dbReference type="NCBI Taxonomy" id="4572"/>
    <lineage>
        <taxon>Eukaryota</taxon>
        <taxon>Viridiplantae</taxon>
        <taxon>Streptophyta</taxon>
        <taxon>Embryophyta</taxon>
        <taxon>Tracheophyta</taxon>
        <taxon>Spermatophyta</taxon>
        <taxon>Magnoliopsida</taxon>
        <taxon>Liliopsida</taxon>
        <taxon>Poales</taxon>
        <taxon>Poaceae</taxon>
        <taxon>BOP clade</taxon>
        <taxon>Pooideae</taxon>
        <taxon>Triticodae</taxon>
        <taxon>Triticeae</taxon>
        <taxon>Triticinae</taxon>
        <taxon>Triticum</taxon>
    </lineage>
</organism>
<keyword evidence="4" id="KW-0862">Zinc</keyword>
<keyword evidence="5" id="KW-0472">Membrane</keyword>
<name>M7YLW2_TRIUA</name>
<dbReference type="OMA" id="ESYIMVT"/>
<protein>
    <recommendedName>
        <fullName evidence="7">RING-type domain-containing protein</fullName>
    </recommendedName>
</protein>
<gene>
    <name evidence="6" type="ORF">TRIUR3_10398</name>
</gene>
<dbReference type="EMBL" id="KD254539">
    <property type="protein sequence ID" value="EMS47896.1"/>
    <property type="molecule type" value="Genomic_DNA"/>
</dbReference>
<evidence type="ECO:0000256" key="1">
    <source>
        <dbReference type="ARBA" id="ARBA00004370"/>
    </source>
</evidence>
<dbReference type="Gene3D" id="3.30.40.10">
    <property type="entry name" value="Zinc/RING finger domain, C3HC4 (zinc finger)"/>
    <property type="match status" value="1"/>
</dbReference>
<evidence type="ECO:0000256" key="3">
    <source>
        <dbReference type="ARBA" id="ARBA00022771"/>
    </source>
</evidence>